<evidence type="ECO:0000256" key="1">
    <source>
        <dbReference type="SAM" id="Phobius"/>
    </source>
</evidence>
<accession>A0A9X2B3R0</accession>
<dbReference type="AlphaFoldDB" id="A0A9X2B3R0"/>
<comment type="caution">
    <text evidence="2">The sequence shown here is derived from an EMBL/GenBank/DDBJ whole genome shotgun (WGS) entry which is preliminary data.</text>
</comment>
<reference evidence="2" key="1">
    <citation type="submission" date="2022-04" db="EMBL/GenBank/DDBJ databases">
        <title>Paenibacillus mangrovi sp. nov., a novel endophytic bacterium isolated from bark of Kandelia candel.</title>
        <authorList>
            <person name="Tuo L."/>
        </authorList>
    </citation>
    <scope>NUCLEOTIDE SEQUENCE</scope>
    <source>
        <strain evidence="2">KQZ6P-2</strain>
    </source>
</reference>
<evidence type="ECO:0000313" key="2">
    <source>
        <dbReference type="EMBL" id="MCJ8013215.1"/>
    </source>
</evidence>
<keyword evidence="1" id="KW-1133">Transmembrane helix</keyword>
<organism evidence="2 3">
    <name type="scientific">Paenibacillus mangrovi</name>
    <dbReference type="NCBI Taxonomy" id="2931978"/>
    <lineage>
        <taxon>Bacteria</taxon>
        <taxon>Bacillati</taxon>
        <taxon>Bacillota</taxon>
        <taxon>Bacilli</taxon>
        <taxon>Bacillales</taxon>
        <taxon>Paenibacillaceae</taxon>
        <taxon>Paenibacillus</taxon>
    </lineage>
</organism>
<name>A0A9X2B3R0_9BACL</name>
<sequence length="165" mass="19480">MNTRTLGEINRKEYRMKNNKWLYVLGLLILVLSLFGCMSQNSNSYLPNKVTPINVREEFYIKSVEVLNFYIKKVETESMYTEADNEYLLGYYRSMPSQSDEEINIKTSLTYLDLAYKGFDENLKAKKEEDIQQSINEFNKYKEEVSKQLELISKLGLWGNIQRSH</sequence>
<keyword evidence="1" id="KW-0472">Membrane</keyword>
<keyword evidence="1" id="KW-0812">Transmembrane</keyword>
<dbReference type="EMBL" id="JALIRP010000006">
    <property type="protein sequence ID" value="MCJ8013215.1"/>
    <property type="molecule type" value="Genomic_DNA"/>
</dbReference>
<evidence type="ECO:0000313" key="3">
    <source>
        <dbReference type="Proteomes" id="UP001139347"/>
    </source>
</evidence>
<gene>
    <name evidence="2" type="ORF">MUG84_15895</name>
</gene>
<proteinExistence type="predicted"/>
<dbReference type="RefSeq" id="WP_244726370.1">
    <property type="nucleotide sequence ID" value="NZ_JALIRP010000006.1"/>
</dbReference>
<feature type="transmembrane region" description="Helical" evidence="1">
    <location>
        <begin position="21"/>
        <end position="41"/>
    </location>
</feature>
<keyword evidence="3" id="KW-1185">Reference proteome</keyword>
<protein>
    <submittedName>
        <fullName evidence="2">Uncharacterized protein</fullName>
    </submittedName>
</protein>
<dbReference type="Proteomes" id="UP001139347">
    <property type="component" value="Unassembled WGS sequence"/>
</dbReference>